<dbReference type="EMBL" id="MSDW01000001">
    <property type="protein sequence ID" value="OKY78733.1"/>
    <property type="molecule type" value="Genomic_DNA"/>
</dbReference>
<accession>A0A1Q6DWL4</accession>
<dbReference type="InParanoid" id="A0A1Q6DWL4"/>
<proteinExistence type="predicted"/>
<protein>
    <submittedName>
        <fullName evidence="5">DNA repair exonuclease SbcD</fullName>
    </submittedName>
</protein>
<organism evidence="5 6">
    <name type="scientific">Methanohalarchaeum thermophilum</name>
    <dbReference type="NCBI Taxonomy" id="1903181"/>
    <lineage>
        <taxon>Archaea</taxon>
        <taxon>Methanobacteriati</taxon>
        <taxon>Methanobacteriota</taxon>
        <taxon>Methanonatronarchaeia</taxon>
        <taxon>Methanonatronarchaeales</taxon>
        <taxon>Methanonatronarchaeaceae</taxon>
        <taxon>Candidatus Methanohalarchaeum</taxon>
    </lineage>
</organism>
<gene>
    <name evidence="5" type="ORF">BTN85_1232</name>
</gene>
<dbReference type="Proteomes" id="UP000185744">
    <property type="component" value="Unassembled WGS sequence"/>
</dbReference>
<dbReference type="PANTHER" id="PTHR30337:SF0">
    <property type="entry name" value="NUCLEASE SBCCD SUBUNIT D"/>
    <property type="match status" value="1"/>
</dbReference>
<dbReference type="CDD" id="cd00840">
    <property type="entry name" value="MPP_Mre11_N"/>
    <property type="match status" value="1"/>
</dbReference>
<keyword evidence="3 5" id="KW-0269">Exonuclease</keyword>
<evidence type="ECO:0000313" key="6">
    <source>
        <dbReference type="Proteomes" id="UP000185744"/>
    </source>
</evidence>
<dbReference type="SUPFAM" id="SSF56300">
    <property type="entry name" value="Metallo-dependent phosphatases"/>
    <property type="match status" value="1"/>
</dbReference>
<reference evidence="5" key="1">
    <citation type="submission" date="2016-12" db="EMBL/GenBank/DDBJ databases">
        <title>Discovery of methanogenic haloarchaea.</title>
        <authorList>
            <person name="Sorokin D.Y."/>
            <person name="Makarova K.S."/>
            <person name="Abbas B."/>
            <person name="Ferrer M."/>
            <person name="Golyshin P.N."/>
        </authorList>
    </citation>
    <scope>NUCLEOTIDE SEQUENCE [LARGE SCALE GENOMIC DNA]</scope>
    <source>
        <strain evidence="5">HMET1</strain>
    </source>
</reference>
<dbReference type="InterPro" id="IPR041796">
    <property type="entry name" value="Mre11_N"/>
</dbReference>
<sequence length="415" mass="47195">MKFAHMADTHLGAWSSQEMKKLVSKAFEKAIDRCIGNNVDFILISGDLLETSRPSTGALSTAAKKLREVNDAGIDVYLVPGSHDFSPSGNTMLNVLQSADLIENVVRGKPTDDGKLLLKFTRAREEVKITGMPGRKRSLESKSYEELDREGLEKEDGFKVFMFHSALDEYKPEIYKEMDSLPLSLLPKNFDYYAGGHVHKKGVFEEDRYPKIVFPGSLFPVNFKELEEFENGGFYIVEVNNGELDISREEIEVCDIVSKKFDAQNKSPEEINNQIKNTMKDLDVRGKVVTIRVKGTLKSGRTTELNLGKIKSILIDRGAVSVKSNTRKLSTKEYEEVKVKADDKNELEDKLIKENIGQFELEDYSKQEKVELAKNLYQELSDERNEGEKKKDYRSRVAENVIQTLDLKQKMEQIL</sequence>
<dbReference type="STRING" id="1903181.BTN85_1232"/>
<dbReference type="Gene3D" id="3.60.21.10">
    <property type="match status" value="1"/>
</dbReference>
<evidence type="ECO:0000256" key="2">
    <source>
        <dbReference type="ARBA" id="ARBA00022801"/>
    </source>
</evidence>
<keyword evidence="6" id="KW-1185">Reference proteome</keyword>
<evidence type="ECO:0000256" key="1">
    <source>
        <dbReference type="ARBA" id="ARBA00022722"/>
    </source>
</evidence>
<dbReference type="AlphaFoldDB" id="A0A1Q6DWL4"/>
<dbReference type="GO" id="GO:0004527">
    <property type="term" value="F:exonuclease activity"/>
    <property type="evidence" value="ECO:0007669"/>
    <property type="project" value="UniProtKB-KW"/>
</dbReference>
<comment type="caution">
    <text evidence="5">The sequence shown here is derived from an EMBL/GenBank/DDBJ whole genome shotgun (WGS) entry which is preliminary data.</text>
</comment>
<dbReference type="PANTHER" id="PTHR30337">
    <property type="entry name" value="COMPONENT OF ATP-DEPENDENT DSDNA EXONUCLEASE"/>
    <property type="match status" value="1"/>
</dbReference>
<feature type="domain" description="Calcineurin-like phosphoesterase" evidence="4">
    <location>
        <begin position="1"/>
        <end position="200"/>
    </location>
</feature>
<evidence type="ECO:0000313" key="5">
    <source>
        <dbReference type="EMBL" id="OKY78733.1"/>
    </source>
</evidence>
<name>A0A1Q6DWL4_METT1</name>
<dbReference type="InterPro" id="IPR004843">
    <property type="entry name" value="Calcineurin-like_PHP"/>
</dbReference>
<evidence type="ECO:0000259" key="4">
    <source>
        <dbReference type="Pfam" id="PF00149"/>
    </source>
</evidence>
<evidence type="ECO:0000256" key="3">
    <source>
        <dbReference type="ARBA" id="ARBA00022839"/>
    </source>
</evidence>
<keyword evidence="2" id="KW-0378">Hydrolase</keyword>
<dbReference type="InterPro" id="IPR029052">
    <property type="entry name" value="Metallo-depent_PP-like"/>
</dbReference>
<dbReference type="InterPro" id="IPR050535">
    <property type="entry name" value="DNA_Repair-Maintenance_Comp"/>
</dbReference>
<dbReference type="Pfam" id="PF00149">
    <property type="entry name" value="Metallophos"/>
    <property type="match status" value="1"/>
</dbReference>
<keyword evidence="1" id="KW-0540">Nuclease</keyword>